<comment type="caution">
    <text evidence="1">The sequence shown here is derived from an EMBL/GenBank/DDBJ whole genome shotgun (WGS) entry which is preliminary data.</text>
</comment>
<evidence type="ECO:0000313" key="1">
    <source>
        <dbReference type="EMBL" id="KAK8200873.1"/>
    </source>
</evidence>
<dbReference type="Proteomes" id="UP001320706">
    <property type="component" value="Unassembled WGS sequence"/>
</dbReference>
<accession>A0ACC3S775</accession>
<reference evidence="1" key="1">
    <citation type="submission" date="2024-02" db="EMBL/GenBank/DDBJ databases">
        <title>Metagenome Assembled Genome of Zalaria obscura JY119.</title>
        <authorList>
            <person name="Vighnesh L."/>
            <person name="Jagadeeshwari U."/>
            <person name="Venkata Ramana C."/>
            <person name="Sasikala C."/>
        </authorList>
    </citation>
    <scope>NUCLEOTIDE SEQUENCE</scope>
    <source>
        <strain evidence="1">JY119</strain>
    </source>
</reference>
<dbReference type="EMBL" id="JAMKPW020000038">
    <property type="protein sequence ID" value="KAK8200873.1"/>
    <property type="molecule type" value="Genomic_DNA"/>
</dbReference>
<name>A0ACC3S775_9PEZI</name>
<organism evidence="1 2">
    <name type="scientific">Zalaria obscura</name>
    <dbReference type="NCBI Taxonomy" id="2024903"/>
    <lineage>
        <taxon>Eukaryota</taxon>
        <taxon>Fungi</taxon>
        <taxon>Dikarya</taxon>
        <taxon>Ascomycota</taxon>
        <taxon>Pezizomycotina</taxon>
        <taxon>Dothideomycetes</taxon>
        <taxon>Dothideomycetidae</taxon>
        <taxon>Dothideales</taxon>
        <taxon>Zalariaceae</taxon>
        <taxon>Zalaria</taxon>
    </lineage>
</organism>
<evidence type="ECO:0000313" key="2">
    <source>
        <dbReference type="Proteomes" id="UP001320706"/>
    </source>
</evidence>
<sequence length="429" mass="43091">MSLIQTAALLGSLVSSVAAHGYVSGIVAGGTFYEGYSPSFQYASPAPVVIGWSDPEDLSNGFVPPSNYSGPDIICHLGATPGQTHATIAAGDQVEFQWTAWPESHHGPVITYLANCNGECESVDKTTLEFFKIDAVGLVDDTTVPGTWGSDQLIANNNSWVVNIPTTLAAGNYVARHEIIALHSAGTADGAQNYPQCINLKITGSGTAAPAGTLGEKLYSEDDAGILVNIYQSLSTYDIPGPTLWSGAAAEASQTEVAIGSNAAAATAAATTSAASSAAATTSAAASTSAAATSAAATTAAATSANVAAASVASSSAAQQTSTIIAVATTTASAAAATSEAATLSSAAASVYAPISSLTEIIPSSVLTETVAATATASASGIPAPSKALPAGTTLKDLFQWLRFMLSELFAGEFVQKRSHARDLTSVKN</sequence>
<gene>
    <name evidence="1" type="ORF">M8818_006190</name>
</gene>
<keyword evidence="2" id="KW-1185">Reference proteome</keyword>
<protein>
    <submittedName>
        <fullName evidence="1">Uncharacterized protein</fullName>
    </submittedName>
</protein>
<proteinExistence type="predicted"/>